<dbReference type="AlphaFoldDB" id="A0A1T4XXW5"/>
<evidence type="ECO:0000256" key="2">
    <source>
        <dbReference type="SAM" id="Phobius"/>
    </source>
</evidence>
<organism evidence="3 4">
    <name type="scientific">Agreia bicolorata</name>
    <dbReference type="NCBI Taxonomy" id="110935"/>
    <lineage>
        <taxon>Bacteria</taxon>
        <taxon>Bacillati</taxon>
        <taxon>Actinomycetota</taxon>
        <taxon>Actinomycetes</taxon>
        <taxon>Micrococcales</taxon>
        <taxon>Microbacteriaceae</taxon>
        <taxon>Agreia</taxon>
    </lineage>
</organism>
<name>A0A1T4XXW5_9MICO</name>
<feature type="compositionally biased region" description="Pro residues" evidence="1">
    <location>
        <begin position="7"/>
        <end position="16"/>
    </location>
</feature>
<feature type="region of interest" description="Disordered" evidence="1">
    <location>
        <begin position="1"/>
        <end position="41"/>
    </location>
</feature>
<evidence type="ECO:0000313" key="4">
    <source>
        <dbReference type="Proteomes" id="UP000189735"/>
    </source>
</evidence>
<evidence type="ECO:0000313" key="3">
    <source>
        <dbReference type="EMBL" id="SKA94370.1"/>
    </source>
</evidence>
<keyword evidence="2" id="KW-0472">Membrane</keyword>
<evidence type="ECO:0008006" key="5">
    <source>
        <dbReference type="Google" id="ProtNLM"/>
    </source>
</evidence>
<protein>
    <recommendedName>
        <fullName evidence="5">Secreted protein</fullName>
    </recommendedName>
</protein>
<sequence>MSTTAAAPPPPVPQASPQPQTQPSSAVQPQGAPAAASTKKTRSTPATLRLLLAVSVLASLAFGAAGFQTGSSQASATADASAEAAQLIGIQSVRNDLVRADAIAANAFLVGGLEPADQRAEYDTAIDDATREITLLAADDKAGDTDFAKVNAEVAIYTGLIEQARANNRQGFPVGAAYLSQASALLNDSTLPQLEALVLASADRAAGSFTASTVSLVWLIIALAALIALVWVHLWITRRSHRYLNWPLLIAAVAMLVVGVVGVITFSNTTGAAIEARQNSYAKTLAISQAYTSATEAKSLESFTLIKRGSGQTLEAEVQTAIADAQARLDSRGKNYLIGDDLKNGFDSWVEKHAAIRQLDDAGNWDDAVKQAISQEPDSANAAFTAFSTAAQDDIASSAATTKNALDTGGSQSALLGWIFLVAGLAAAVLSWRGVSLRLKEYR</sequence>
<dbReference type="EMBL" id="FUYG01000004">
    <property type="protein sequence ID" value="SKA94370.1"/>
    <property type="molecule type" value="Genomic_DNA"/>
</dbReference>
<dbReference type="Proteomes" id="UP000189735">
    <property type="component" value="Unassembled WGS sequence"/>
</dbReference>
<feature type="transmembrane region" description="Helical" evidence="2">
    <location>
        <begin position="48"/>
        <end position="67"/>
    </location>
</feature>
<feature type="compositionally biased region" description="Low complexity" evidence="1">
    <location>
        <begin position="17"/>
        <end position="30"/>
    </location>
</feature>
<keyword evidence="2" id="KW-1133">Transmembrane helix</keyword>
<accession>A0A1T4XXW5</accession>
<reference evidence="4" key="1">
    <citation type="submission" date="2017-02" db="EMBL/GenBank/DDBJ databases">
        <authorList>
            <person name="Varghese N."/>
            <person name="Submissions S."/>
        </authorList>
    </citation>
    <scope>NUCLEOTIDE SEQUENCE [LARGE SCALE GENOMIC DNA]</scope>
    <source>
        <strain evidence="4">VKM Ac-2052</strain>
    </source>
</reference>
<dbReference type="RefSeq" id="WP_078714211.1">
    <property type="nucleotide sequence ID" value="NZ_FUYG01000004.1"/>
</dbReference>
<keyword evidence="2" id="KW-0812">Transmembrane</keyword>
<feature type="transmembrane region" description="Helical" evidence="2">
    <location>
        <begin position="216"/>
        <end position="236"/>
    </location>
</feature>
<feature type="transmembrane region" description="Helical" evidence="2">
    <location>
        <begin position="415"/>
        <end position="435"/>
    </location>
</feature>
<feature type="transmembrane region" description="Helical" evidence="2">
    <location>
        <begin position="248"/>
        <end position="267"/>
    </location>
</feature>
<gene>
    <name evidence="3" type="ORF">SAMN06295879_1933</name>
</gene>
<evidence type="ECO:0000256" key="1">
    <source>
        <dbReference type="SAM" id="MobiDB-lite"/>
    </source>
</evidence>
<proteinExistence type="predicted"/>